<comment type="caution">
    <text evidence="1">The sequence shown here is derived from an EMBL/GenBank/DDBJ whole genome shotgun (WGS) entry which is preliminary data.</text>
</comment>
<dbReference type="RefSeq" id="WP_379978280.1">
    <property type="nucleotide sequence ID" value="NZ_JBHSFV010000004.1"/>
</dbReference>
<evidence type="ECO:0000313" key="1">
    <source>
        <dbReference type="EMBL" id="MFC4634056.1"/>
    </source>
</evidence>
<organism evidence="1 2">
    <name type="scientific">Dokdonia ponticola</name>
    <dbReference type="NCBI Taxonomy" id="2041041"/>
    <lineage>
        <taxon>Bacteria</taxon>
        <taxon>Pseudomonadati</taxon>
        <taxon>Bacteroidota</taxon>
        <taxon>Flavobacteriia</taxon>
        <taxon>Flavobacteriales</taxon>
        <taxon>Flavobacteriaceae</taxon>
        <taxon>Dokdonia</taxon>
    </lineage>
</organism>
<dbReference type="Proteomes" id="UP001596043">
    <property type="component" value="Unassembled WGS sequence"/>
</dbReference>
<sequence length="90" mass="10849">MDHKEYRLKIRQNDTLESSFEKLEECIKGESDCIEIIEKPVIVKTPKLGYFHKWHSSIRMKNTPECELEFRNRISNNDHFSIQRIKTRLV</sequence>
<gene>
    <name evidence="1" type="ORF">ACFO3O_09065</name>
</gene>
<reference evidence="2" key="1">
    <citation type="journal article" date="2019" name="Int. J. Syst. Evol. Microbiol.">
        <title>The Global Catalogue of Microorganisms (GCM) 10K type strain sequencing project: providing services to taxonomists for standard genome sequencing and annotation.</title>
        <authorList>
            <consortium name="The Broad Institute Genomics Platform"/>
            <consortium name="The Broad Institute Genome Sequencing Center for Infectious Disease"/>
            <person name="Wu L."/>
            <person name="Ma J."/>
        </authorList>
    </citation>
    <scope>NUCLEOTIDE SEQUENCE [LARGE SCALE GENOMIC DNA]</scope>
    <source>
        <strain evidence="2">YJ-61-S</strain>
    </source>
</reference>
<name>A0ABV9HX46_9FLAO</name>
<protein>
    <submittedName>
        <fullName evidence="1">Uncharacterized protein</fullName>
    </submittedName>
</protein>
<keyword evidence="2" id="KW-1185">Reference proteome</keyword>
<dbReference type="EMBL" id="JBHSFV010000004">
    <property type="protein sequence ID" value="MFC4634056.1"/>
    <property type="molecule type" value="Genomic_DNA"/>
</dbReference>
<evidence type="ECO:0000313" key="2">
    <source>
        <dbReference type="Proteomes" id="UP001596043"/>
    </source>
</evidence>
<proteinExistence type="predicted"/>
<accession>A0ABV9HX46</accession>